<protein>
    <recommendedName>
        <fullName evidence="4">WSC domain-containing protein</fullName>
    </recommendedName>
</protein>
<sequence length="472" mass="54560">MGGAYWSQPPMTYLNCGAITNTTNLELVYRGSNSGPVSCQRRCNALPRKYAVIYDNACWCSLPGTDVALANTPPQGGMSCNQITCQEQTQGGQLPYAEFCGGTTSVVQGNQTTTYTMYSVYSSTTPSYLDDDDNWAVCNEFEQFVVELCWNVDIVDFYFGFFHNIFVGSQNHDYVTNVKFKSYYYFHRDKHHNTECFNLGHVDIHLNLQRTRFIYFDINECEPEHIHFISQFRPGHVDIHVNFGDHRLGNIRLVYLGTRERWFKHTHVPGNLDFNIPELHHTRNALLLLLLLRLASKHRLPDQPSTIHKTLTAHDPLLPKHILHNTLTHPLQPNHQHHHCEPLLLASLLPASHLPHPHDLQRAHHHLTKRTINHPLIKQQLPHFLARNLRLRIAIPKHARNEPGPRHIDVVHGHGRDEESQRSVRKCEFPPRRVHPGGEPRVEWPDFDLRLLDQTTLLFRRCKCTIIHDRSS</sequence>
<proteinExistence type="predicted"/>
<dbReference type="Proteomes" id="UP000781932">
    <property type="component" value="Unassembled WGS sequence"/>
</dbReference>
<evidence type="ECO:0000313" key="2">
    <source>
        <dbReference type="EMBL" id="KAF9873951.1"/>
    </source>
</evidence>
<evidence type="ECO:0000256" key="1">
    <source>
        <dbReference type="SAM" id="MobiDB-lite"/>
    </source>
</evidence>
<dbReference type="RefSeq" id="XP_038743412.1">
    <property type="nucleotide sequence ID" value="XM_038891400.1"/>
</dbReference>
<reference evidence="2" key="1">
    <citation type="submission" date="2020-03" db="EMBL/GenBank/DDBJ databases">
        <authorList>
            <person name="He L."/>
        </authorList>
    </citation>
    <scope>NUCLEOTIDE SEQUENCE</scope>
    <source>
        <strain evidence="2">CkLH20</strain>
    </source>
</reference>
<evidence type="ECO:0008006" key="4">
    <source>
        <dbReference type="Google" id="ProtNLM"/>
    </source>
</evidence>
<gene>
    <name evidence="2" type="ORF">CkaCkLH20_08685</name>
</gene>
<evidence type="ECO:0000313" key="3">
    <source>
        <dbReference type="Proteomes" id="UP000781932"/>
    </source>
</evidence>
<feature type="region of interest" description="Disordered" evidence="1">
    <location>
        <begin position="400"/>
        <end position="435"/>
    </location>
</feature>
<dbReference type="AlphaFoldDB" id="A0A9P6I4Q0"/>
<keyword evidence="3" id="KW-1185">Reference proteome</keyword>
<organism evidence="2 3">
    <name type="scientific">Colletotrichum karsti</name>
    <dbReference type="NCBI Taxonomy" id="1095194"/>
    <lineage>
        <taxon>Eukaryota</taxon>
        <taxon>Fungi</taxon>
        <taxon>Dikarya</taxon>
        <taxon>Ascomycota</taxon>
        <taxon>Pezizomycotina</taxon>
        <taxon>Sordariomycetes</taxon>
        <taxon>Hypocreomycetidae</taxon>
        <taxon>Glomerellales</taxon>
        <taxon>Glomerellaceae</taxon>
        <taxon>Colletotrichum</taxon>
        <taxon>Colletotrichum boninense species complex</taxon>
    </lineage>
</organism>
<comment type="caution">
    <text evidence="2">The sequence shown here is derived from an EMBL/GenBank/DDBJ whole genome shotgun (WGS) entry which is preliminary data.</text>
</comment>
<accession>A0A9P6I4Q0</accession>
<dbReference type="EMBL" id="JAATWM020000029">
    <property type="protein sequence ID" value="KAF9873951.1"/>
    <property type="molecule type" value="Genomic_DNA"/>
</dbReference>
<name>A0A9P6I4Q0_9PEZI</name>
<reference evidence="2" key="2">
    <citation type="submission" date="2020-11" db="EMBL/GenBank/DDBJ databases">
        <title>Whole genome sequencing of Colletotrichum sp.</title>
        <authorList>
            <person name="Li H."/>
        </authorList>
    </citation>
    <scope>NUCLEOTIDE SEQUENCE</scope>
    <source>
        <strain evidence="2">CkLH20</strain>
    </source>
</reference>
<dbReference type="GeneID" id="62164474"/>